<dbReference type="GO" id="GO:0005829">
    <property type="term" value="C:cytosol"/>
    <property type="evidence" value="ECO:0007669"/>
    <property type="project" value="TreeGrafter"/>
</dbReference>
<dbReference type="PANTHER" id="PTHR43235:SF1">
    <property type="entry name" value="GLUTAMINE AMIDOTRANSFERASE PB2B2.05-RELATED"/>
    <property type="match status" value="1"/>
</dbReference>
<sequence>MSLHPFIVVSVGSATDPLPYVQAVERAGGEALVMVPDGSAPVLPEQAKGILFCGGAAVHPSRFGQALDPNIRKAVDEPRDAMEWALMDQALERDLPILGICRGFQMINVYLGGTLTQNLAAEDWNDDHRPDLPRHGLAHSVQARGGVLGDIFGSAPFAVNSIHRQGIKSLAEGLAATVHTLDGLIEGYEAQDRHILAVQWHPEELVDQPAQARLFATLMARARGLEQATAS</sequence>
<dbReference type="PANTHER" id="PTHR43235">
    <property type="entry name" value="GLUTAMINE AMIDOTRANSFERASE PB2B2.05-RELATED"/>
    <property type="match status" value="1"/>
</dbReference>
<accession>A0A5B8LV03</accession>
<organism evidence="1 2">
    <name type="scientific">Devosia ginsengisoli</name>
    <dbReference type="NCBI Taxonomy" id="400770"/>
    <lineage>
        <taxon>Bacteria</taxon>
        <taxon>Pseudomonadati</taxon>
        <taxon>Pseudomonadota</taxon>
        <taxon>Alphaproteobacteria</taxon>
        <taxon>Hyphomicrobiales</taxon>
        <taxon>Devosiaceae</taxon>
        <taxon>Devosia</taxon>
    </lineage>
</organism>
<dbReference type="Pfam" id="PF07722">
    <property type="entry name" value="Peptidase_C26"/>
    <property type="match status" value="1"/>
</dbReference>
<dbReference type="SUPFAM" id="SSF52317">
    <property type="entry name" value="Class I glutamine amidotransferase-like"/>
    <property type="match status" value="1"/>
</dbReference>
<dbReference type="AlphaFoldDB" id="A0A5B8LV03"/>
<name>A0A5B8LV03_9HYPH</name>
<dbReference type="CDD" id="cd01745">
    <property type="entry name" value="GATase1_2"/>
    <property type="match status" value="1"/>
</dbReference>
<reference evidence="1 2" key="1">
    <citation type="submission" date="2019-07" db="EMBL/GenBank/DDBJ databases">
        <title>Full genome sequence of Devosia sp. Gsoil 520.</title>
        <authorList>
            <person name="Im W.-T."/>
        </authorList>
    </citation>
    <scope>NUCLEOTIDE SEQUENCE [LARGE SCALE GENOMIC DNA]</scope>
    <source>
        <strain evidence="1 2">Gsoil 520</strain>
    </source>
</reference>
<keyword evidence="2" id="KW-1185">Reference proteome</keyword>
<dbReference type="InterPro" id="IPR044668">
    <property type="entry name" value="PuuD-like"/>
</dbReference>
<dbReference type="InterPro" id="IPR029062">
    <property type="entry name" value="Class_I_gatase-like"/>
</dbReference>
<dbReference type="RefSeq" id="WP_146290702.1">
    <property type="nucleotide sequence ID" value="NZ_CP042304.1"/>
</dbReference>
<dbReference type="Gene3D" id="3.40.50.880">
    <property type="match status" value="1"/>
</dbReference>
<dbReference type="GO" id="GO:0016811">
    <property type="term" value="F:hydrolase activity, acting on carbon-nitrogen (but not peptide) bonds, in linear amides"/>
    <property type="evidence" value="ECO:0007669"/>
    <property type="project" value="InterPro"/>
</dbReference>
<gene>
    <name evidence="1" type="ORF">FPZ08_14710</name>
</gene>
<protein>
    <submittedName>
        <fullName evidence="1">Gamma-glutamyl-gamma-aminobutyrate hydrolase family protein</fullName>
    </submittedName>
</protein>
<dbReference type="EMBL" id="CP042304">
    <property type="protein sequence ID" value="QDZ11886.1"/>
    <property type="molecule type" value="Genomic_DNA"/>
</dbReference>
<dbReference type="OrthoDB" id="9813383at2"/>
<keyword evidence="1" id="KW-0378">Hydrolase</keyword>
<dbReference type="KEGG" id="dea:FPZ08_14710"/>
<evidence type="ECO:0000313" key="1">
    <source>
        <dbReference type="EMBL" id="QDZ11886.1"/>
    </source>
</evidence>
<proteinExistence type="predicted"/>
<evidence type="ECO:0000313" key="2">
    <source>
        <dbReference type="Proteomes" id="UP000315364"/>
    </source>
</evidence>
<dbReference type="InterPro" id="IPR011697">
    <property type="entry name" value="Peptidase_C26"/>
</dbReference>
<dbReference type="PROSITE" id="PS51273">
    <property type="entry name" value="GATASE_TYPE_1"/>
    <property type="match status" value="1"/>
</dbReference>
<dbReference type="Proteomes" id="UP000315364">
    <property type="component" value="Chromosome"/>
</dbReference>